<feature type="non-terminal residue" evidence="2">
    <location>
        <position position="283"/>
    </location>
</feature>
<accession>X0TQ63</accession>
<evidence type="ECO:0000313" key="2">
    <source>
        <dbReference type="EMBL" id="GAF95389.1"/>
    </source>
</evidence>
<protein>
    <submittedName>
        <fullName evidence="2">Uncharacterized protein</fullName>
    </submittedName>
</protein>
<sequence length="283" mass="30535">DDYVVIPEGETNVRVKLPGVTVTSPLLTTASGRHYFFVQEIFPQPGVTPPADTRHSGIQIYARDAEPDVAPGDVIDLVGFYNEYYDLSQVLYGKHEAVSTGVVTTPTFLETQQFATGPLAEPYEGVLVELGPVRVIEIEVESKGGSNPQYDDFSVLEASAPGTLTPLIISTEYLPQTPAVDDRFGYLVGLVNYNWGQYRLAPRVSVDYGDPTATFDDDDNDGLTNDEEALLGTNPTAQDTDGDGEYDLEEVVDVGAPADVDCDGIIDALESETQDTDGDGLVD</sequence>
<feature type="compositionally biased region" description="Acidic residues" evidence="1">
    <location>
        <begin position="215"/>
        <end position="229"/>
    </location>
</feature>
<name>X0TQ63_9ZZZZ</name>
<organism evidence="2">
    <name type="scientific">marine sediment metagenome</name>
    <dbReference type="NCBI Taxonomy" id="412755"/>
    <lineage>
        <taxon>unclassified sequences</taxon>
        <taxon>metagenomes</taxon>
        <taxon>ecological metagenomes</taxon>
    </lineage>
</organism>
<reference evidence="2" key="1">
    <citation type="journal article" date="2014" name="Front. Microbiol.">
        <title>High frequency of phylogenetically diverse reductive dehalogenase-homologous genes in deep subseafloor sedimentary metagenomes.</title>
        <authorList>
            <person name="Kawai M."/>
            <person name="Futagami T."/>
            <person name="Toyoda A."/>
            <person name="Takaki Y."/>
            <person name="Nishi S."/>
            <person name="Hori S."/>
            <person name="Arai W."/>
            <person name="Tsubouchi T."/>
            <person name="Morono Y."/>
            <person name="Uchiyama I."/>
            <person name="Ito T."/>
            <person name="Fujiyama A."/>
            <person name="Inagaki F."/>
            <person name="Takami H."/>
        </authorList>
    </citation>
    <scope>NUCLEOTIDE SEQUENCE</scope>
    <source>
        <strain evidence="2">Expedition CK06-06</strain>
    </source>
</reference>
<proteinExistence type="predicted"/>
<dbReference type="SUPFAM" id="SSF103647">
    <property type="entry name" value="TSP type-3 repeat"/>
    <property type="match status" value="1"/>
</dbReference>
<feature type="region of interest" description="Disordered" evidence="1">
    <location>
        <begin position="211"/>
        <end position="244"/>
    </location>
</feature>
<evidence type="ECO:0000256" key="1">
    <source>
        <dbReference type="SAM" id="MobiDB-lite"/>
    </source>
</evidence>
<dbReference type="InterPro" id="IPR028974">
    <property type="entry name" value="TSP_type-3_rpt"/>
</dbReference>
<feature type="non-terminal residue" evidence="2">
    <location>
        <position position="1"/>
    </location>
</feature>
<dbReference type="EMBL" id="BARS01015879">
    <property type="protein sequence ID" value="GAF95389.1"/>
    <property type="molecule type" value="Genomic_DNA"/>
</dbReference>
<dbReference type="GO" id="GO:0005509">
    <property type="term" value="F:calcium ion binding"/>
    <property type="evidence" value="ECO:0007669"/>
    <property type="project" value="InterPro"/>
</dbReference>
<dbReference type="AlphaFoldDB" id="X0TQ63"/>
<gene>
    <name evidence="2" type="ORF">S01H1_26210</name>
</gene>
<comment type="caution">
    <text evidence="2">The sequence shown here is derived from an EMBL/GenBank/DDBJ whole genome shotgun (WGS) entry which is preliminary data.</text>
</comment>